<proteinExistence type="inferred from homology"/>
<evidence type="ECO:0000313" key="5">
    <source>
        <dbReference type="Proteomes" id="UP000244338"/>
    </source>
</evidence>
<dbReference type="Gene3D" id="3.40.640.10">
    <property type="entry name" value="Type I PLP-dependent aspartate aminotransferase-like (Major domain)"/>
    <property type="match status" value="1"/>
</dbReference>
<dbReference type="InterPro" id="IPR000277">
    <property type="entry name" value="Cys/Met-Metab_PyrdxlP-dep_enz"/>
</dbReference>
<dbReference type="Proteomes" id="UP000244338">
    <property type="component" value="Unassembled WGS sequence"/>
</dbReference>
<dbReference type="Pfam" id="PF01053">
    <property type="entry name" value="Cys_Met_Meta_PP"/>
    <property type="match status" value="1"/>
</dbReference>
<dbReference type="AlphaFoldDB" id="A0A2R6XYH8"/>
<evidence type="ECO:0000256" key="2">
    <source>
        <dbReference type="ARBA" id="ARBA00022898"/>
    </source>
</evidence>
<sequence length="79" mass="8717">MNVVRYDTRAVLSGHPDDPYGAVGLPIYATAAFAFSSLEEGARRFATGEGYTYSRAQNPTNRALEERLAGLGRRRPRAR</sequence>
<evidence type="ECO:0000313" key="4">
    <source>
        <dbReference type="EMBL" id="PTQ55479.1"/>
    </source>
</evidence>
<name>A0A2R6XYH8_9BACL</name>
<dbReference type="GO" id="GO:0030170">
    <property type="term" value="F:pyridoxal phosphate binding"/>
    <property type="evidence" value="ECO:0007669"/>
    <property type="project" value="InterPro"/>
</dbReference>
<accession>A0A2R6XYH8</accession>
<protein>
    <submittedName>
        <fullName evidence="4">O-acetylhomoserine sulfhydrylase</fullName>
    </submittedName>
</protein>
<evidence type="ECO:0000256" key="3">
    <source>
        <dbReference type="RuleBase" id="RU362118"/>
    </source>
</evidence>
<dbReference type="SUPFAM" id="SSF53383">
    <property type="entry name" value="PLP-dependent transferases"/>
    <property type="match status" value="1"/>
</dbReference>
<keyword evidence="2 3" id="KW-0663">Pyridoxal phosphate</keyword>
<organism evidence="4 5">
    <name type="scientific">Candidatus Carbonibacillus altaicus</name>
    <dbReference type="NCBI Taxonomy" id="2163959"/>
    <lineage>
        <taxon>Bacteria</taxon>
        <taxon>Bacillati</taxon>
        <taxon>Bacillota</taxon>
        <taxon>Bacilli</taxon>
        <taxon>Bacillales</taxon>
        <taxon>Candidatus Carbonibacillus</taxon>
    </lineage>
</organism>
<comment type="caution">
    <text evidence="4">The sequence shown here is derived from an EMBL/GenBank/DDBJ whole genome shotgun (WGS) entry which is preliminary data.</text>
</comment>
<dbReference type="InterPro" id="IPR015424">
    <property type="entry name" value="PyrdxlP-dep_Trfase"/>
</dbReference>
<reference evidence="5" key="1">
    <citation type="journal article" date="2018" name="Sci. Rep.">
        <title>Lignite coal burning seam in the remote Altai Mountains harbors a hydrogen-driven thermophilic microbial community.</title>
        <authorList>
            <person name="Kadnikov V.V."/>
            <person name="Mardanov A.V."/>
            <person name="Ivasenko D.A."/>
            <person name="Antsiferov D.V."/>
            <person name="Beletsky A.V."/>
            <person name="Karnachuk O.V."/>
            <person name="Ravin N.V."/>
        </authorList>
    </citation>
    <scope>NUCLEOTIDE SEQUENCE [LARGE SCALE GENOMIC DNA]</scope>
</reference>
<dbReference type="EMBL" id="PEBX01000109">
    <property type="protein sequence ID" value="PTQ55479.1"/>
    <property type="molecule type" value="Genomic_DNA"/>
</dbReference>
<comment type="cofactor">
    <cofactor evidence="1 3">
        <name>pyridoxal 5'-phosphate</name>
        <dbReference type="ChEBI" id="CHEBI:597326"/>
    </cofactor>
</comment>
<comment type="similarity">
    <text evidence="3">Belongs to the trans-sulfuration enzymes family.</text>
</comment>
<dbReference type="GO" id="GO:0019346">
    <property type="term" value="P:transsulfuration"/>
    <property type="evidence" value="ECO:0007669"/>
    <property type="project" value="InterPro"/>
</dbReference>
<evidence type="ECO:0000256" key="1">
    <source>
        <dbReference type="ARBA" id="ARBA00001933"/>
    </source>
</evidence>
<dbReference type="InterPro" id="IPR015421">
    <property type="entry name" value="PyrdxlP-dep_Trfase_major"/>
</dbReference>
<gene>
    <name evidence="4" type="ORF">BSOLF_1956</name>
</gene>